<dbReference type="Gene3D" id="2.130.10.130">
    <property type="entry name" value="Integrin alpha, N-terminal"/>
    <property type="match status" value="1"/>
</dbReference>
<dbReference type="GO" id="GO:0016020">
    <property type="term" value="C:membrane"/>
    <property type="evidence" value="ECO:0007669"/>
    <property type="project" value="UniProtKB-SubCell"/>
</dbReference>
<dbReference type="PANTHER" id="PTHR21419:SF23">
    <property type="entry name" value="PROTEIN DEFECTIVE IN EXINE FORMATION 1"/>
    <property type="match status" value="1"/>
</dbReference>
<name>A0A4Y6PRS4_PERCE</name>
<comment type="subcellular location">
    <subcellularLocation>
        <location evidence="1">Membrane</location>
        <topology evidence="1">Single-pass membrane protein</topology>
    </subcellularLocation>
</comment>
<evidence type="ECO:0000313" key="8">
    <source>
        <dbReference type="EMBL" id="QDG50809.1"/>
    </source>
</evidence>
<keyword evidence="2" id="KW-0812">Transmembrane</keyword>
<dbReference type="SUPFAM" id="SSF69318">
    <property type="entry name" value="Integrin alpha N-terminal domain"/>
    <property type="match status" value="1"/>
</dbReference>
<gene>
    <name evidence="8" type="ORF">FIV42_08715</name>
</gene>
<feature type="domain" description="CARDB" evidence="7">
    <location>
        <begin position="651"/>
        <end position="758"/>
    </location>
</feature>
<dbReference type="EMBL" id="CP041186">
    <property type="protein sequence ID" value="QDG50809.1"/>
    <property type="molecule type" value="Genomic_DNA"/>
</dbReference>
<dbReference type="InterPro" id="IPR011635">
    <property type="entry name" value="CARDB"/>
</dbReference>
<evidence type="ECO:0000259" key="7">
    <source>
        <dbReference type="Pfam" id="PF07705"/>
    </source>
</evidence>
<dbReference type="InterPro" id="IPR028994">
    <property type="entry name" value="Integrin_alpha_N"/>
</dbReference>
<keyword evidence="9" id="KW-1185">Reference proteome</keyword>
<keyword evidence="3" id="KW-1133">Transmembrane helix</keyword>
<evidence type="ECO:0000256" key="1">
    <source>
        <dbReference type="ARBA" id="ARBA00004167"/>
    </source>
</evidence>
<accession>A0A5B8Y2A0</accession>
<feature type="region of interest" description="Disordered" evidence="5">
    <location>
        <begin position="54"/>
        <end position="76"/>
    </location>
</feature>
<evidence type="ECO:0000256" key="6">
    <source>
        <dbReference type="SAM" id="SignalP"/>
    </source>
</evidence>
<evidence type="ECO:0000313" key="9">
    <source>
        <dbReference type="Proteomes" id="UP000315995"/>
    </source>
</evidence>
<evidence type="ECO:0000256" key="5">
    <source>
        <dbReference type="SAM" id="MobiDB-lite"/>
    </source>
</evidence>
<dbReference type="InterPro" id="IPR013783">
    <property type="entry name" value="Ig-like_fold"/>
</dbReference>
<protein>
    <recommendedName>
        <fullName evidence="7">CARDB domain-containing protein</fullName>
    </recommendedName>
</protein>
<evidence type="ECO:0000256" key="2">
    <source>
        <dbReference type="ARBA" id="ARBA00022692"/>
    </source>
</evidence>
<keyword evidence="6" id="KW-0732">Signal</keyword>
<keyword evidence="4" id="KW-0472">Membrane</keyword>
<evidence type="ECO:0000256" key="4">
    <source>
        <dbReference type="ARBA" id="ARBA00023136"/>
    </source>
</evidence>
<reference evidence="8 9" key="1">
    <citation type="submission" date="2019-06" db="EMBL/GenBank/DDBJ databases">
        <title>Persicimonas caeni gen. nov., sp. nov., a predatory bacterium isolated from solar saltern.</title>
        <authorList>
            <person name="Wang S."/>
        </authorList>
    </citation>
    <scope>NUCLEOTIDE SEQUENCE [LARGE SCALE GENOMIC DNA]</scope>
    <source>
        <strain evidence="8 9">YN101</strain>
    </source>
</reference>
<dbReference type="Proteomes" id="UP000315995">
    <property type="component" value="Chromosome"/>
</dbReference>
<dbReference type="Gene3D" id="2.60.40.10">
    <property type="entry name" value="Immunoglobulins"/>
    <property type="match status" value="1"/>
</dbReference>
<feature type="signal peptide" evidence="6">
    <location>
        <begin position="1"/>
        <end position="19"/>
    </location>
</feature>
<dbReference type="AlphaFoldDB" id="A0A4Y6PRS4"/>
<feature type="compositionally biased region" description="Low complexity" evidence="5">
    <location>
        <begin position="54"/>
        <end position="67"/>
    </location>
</feature>
<dbReference type="InterPro" id="IPR045232">
    <property type="entry name" value="FAM234"/>
</dbReference>
<dbReference type="Pfam" id="PF07705">
    <property type="entry name" value="CARDB"/>
    <property type="match status" value="1"/>
</dbReference>
<proteinExistence type="predicted"/>
<evidence type="ECO:0000256" key="3">
    <source>
        <dbReference type="ARBA" id="ARBA00022989"/>
    </source>
</evidence>
<organism evidence="8 9">
    <name type="scientific">Persicimonas caeni</name>
    <dbReference type="NCBI Taxonomy" id="2292766"/>
    <lineage>
        <taxon>Bacteria</taxon>
        <taxon>Deltaproteobacteria</taxon>
        <taxon>Bradymonadales</taxon>
        <taxon>Bradymonadaceae</taxon>
        <taxon>Persicimonas</taxon>
    </lineage>
</organism>
<dbReference type="RefSeq" id="WP_141197301.1">
    <property type="nucleotide sequence ID" value="NZ_CP041186.1"/>
</dbReference>
<sequence length="789" mass="84032">MSSRWMLMAPIAALTFATACGGCDETTATGANNSQTEEDAGWCVDGDCADASDVSSDLDAQDSSLDGSSDDASDVETDAEQCAPENQCAAECCASDELCLRDSCVTPGADCQTNRDCTSSQICEPTLGKCIPDPGIVCEWRPPTQVFDPEVDLAWKDDANTPAPEYKQVMMTPAVIDIDENGSPDIVFSTFQGSAYNGPSVLRAIDGETHQPIFDLTDPAKHVAGSASLAIGDIDTDGRNEIVAVRPHSSGLIAIDDHTTGWAVMWETGSHAMGWDGASLVDLDANGQVEIVGANGVFAGMTGTPLCEGTGIRNTPLNSTTADLDDDGFQEIIAANGAFDFEPDGQGGFTCPKYWNYDDGDNGFPAVGDFGTFTNGQRLFGQLDGVPEVVRTRGREIELFNGQTGESIWTATLPGTGHPIHSDSTCSNTSGIGAPTVADFDGDGAPEIGAAGACFYVVYDTDGTMMWKHASQDLSSRETGSSVFDFQGDGKAEVIYADECFIRVYDGAGNGDGTTEVLFKRSHSSGTTRELPVIVDVDNDYHAEIVLISNDYSSVGRGCANNWPDYGTLGGEERGILVIEDKENRWVSTRPVWNEYSYHVTNVCDGSDDQLCAGRQNKVGAIPIGKKANWKLDYLNNFRQNVQGEGLFNAPDLQITNVKTECDGNGLTLRLTVANRGTQGVRAGVEIAVWVTVDGTEQFLTTLVTTQDLPPGGRETIEYVWADAPDPAGQTISVRAVADGNEAGEQQHNECKEDNNETLNDVTCACQENTDCDPAEFCSNNGQCLPIDG</sequence>
<dbReference type="PROSITE" id="PS51257">
    <property type="entry name" value="PROKAR_LIPOPROTEIN"/>
    <property type="match status" value="1"/>
</dbReference>
<feature type="chain" id="PRO_5030106317" description="CARDB domain-containing protein" evidence="6">
    <location>
        <begin position="20"/>
        <end position="789"/>
    </location>
</feature>
<dbReference type="OrthoDB" id="5380843at2"/>
<dbReference type="PANTHER" id="PTHR21419">
    <property type="match status" value="1"/>
</dbReference>
<accession>A0A4Y6PRS4</accession>